<feature type="compositionally biased region" description="Acidic residues" evidence="1">
    <location>
        <begin position="33"/>
        <end position="49"/>
    </location>
</feature>
<gene>
    <name evidence="2" type="primary">gb16735</name>
    <name evidence="2" type="ORF">PR202_gb16735</name>
</gene>
<organism evidence="2 3">
    <name type="scientific">Eleusine coracana subsp. coracana</name>
    <dbReference type="NCBI Taxonomy" id="191504"/>
    <lineage>
        <taxon>Eukaryota</taxon>
        <taxon>Viridiplantae</taxon>
        <taxon>Streptophyta</taxon>
        <taxon>Embryophyta</taxon>
        <taxon>Tracheophyta</taxon>
        <taxon>Spermatophyta</taxon>
        <taxon>Magnoliopsida</taxon>
        <taxon>Liliopsida</taxon>
        <taxon>Poales</taxon>
        <taxon>Poaceae</taxon>
        <taxon>PACMAD clade</taxon>
        <taxon>Chloridoideae</taxon>
        <taxon>Cynodonteae</taxon>
        <taxon>Eleusininae</taxon>
        <taxon>Eleusine</taxon>
    </lineage>
</organism>
<comment type="caution">
    <text evidence="2">The sequence shown here is derived from an EMBL/GenBank/DDBJ whole genome shotgun (WGS) entry which is preliminary data.</text>
</comment>
<sequence length="72" mass="7686">MDLMAEDLETLAHENQDLQAQLDAVVAPPATPVEEEPEEDAGEESDVDYEPPAPTDADRPGPSGTAGVRAWQ</sequence>
<name>A0AAV5F145_ELECO</name>
<dbReference type="EMBL" id="BQKI01000080">
    <property type="protein sequence ID" value="GJN28593.1"/>
    <property type="molecule type" value="Genomic_DNA"/>
</dbReference>
<dbReference type="Proteomes" id="UP001054889">
    <property type="component" value="Unassembled WGS sequence"/>
</dbReference>
<protein>
    <submittedName>
        <fullName evidence="2">Uncharacterized protein</fullName>
    </submittedName>
</protein>
<keyword evidence="3" id="KW-1185">Reference proteome</keyword>
<evidence type="ECO:0000256" key="1">
    <source>
        <dbReference type="SAM" id="MobiDB-lite"/>
    </source>
</evidence>
<evidence type="ECO:0000313" key="2">
    <source>
        <dbReference type="EMBL" id="GJN28593.1"/>
    </source>
</evidence>
<evidence type="ECO:0000313" key="3">
    <source>
        <dbReference type="Proteomes" id="UP001054889"/>
    </source>
</evidence>
<accession>A0AAV5F145</accession>
<proteinExistence type="predicted"/>
<dbReference type="AlphaFoldDB" id="A0AAV5F145"/>
<reference evidence="2" key="1">
    <citation type="journal article" date="2018" name="DNA Res.">
        <title>Multiple hybrid de novo genome assembly of finger millet, an orphan allotetraploid crop.</title>
        <authorList>
            <person name="Hatakeyama M."/>
            <person name="Aluri S."/>
            <person name="Balachadran M.T."/>
            <person name="Sivarajan S.R."/>
            <person name="Patrignani A."/>
            <person name="Gruter S."/>
            <person name="Poveda L."/>
            <person name="Shimizu-Inatsugi R."/>
            <person name="Baeten J."/>
            <person name="Francoijs K.J."/>
            <person name="Nataraja K.N."/>
            <person name="Reddy Y.A.N."/>
            <person name="Phadnis S."/>
            <person name="Ravikumar R.L."/>
            <person name="Schlapbach R."/>
            <person name="Sreeman S.M."/>
            <person name="Shimizu K.K."/>
        </authorList>
    </citation>
    <scope>NUCLEOTIDE SEQUENCE</scope>
</reference>
<reference evidence="2" key="2">
    <citation type="submission" date="2021-12" db="EMBL/GenBank/DDBJ databases">
        <title>Resequencing data analysis of finger millet.</title>
        <authorList>
            <person name="Hatakeyama M."/>
            <person name="Aluri S."/>
            <person name="Balachadran M.T."/>
            <person name="Sivarajan S.R."/>
            <person name="Poveda L."/>
            <person name="Shimizu-Inatsugi R."/>
            <person name="Schlapbach R."/>
            <person name="Sreeman S.M."/>
            <person name="Shimizu K.K."/>
        </authorList>
    </citation>
    <scope>NUCLEOTIDE SEQUENCE</scope>
</reference>
<feature type="region of interest" description="Disordered" evidence="1">
    <location>
        <begin position="26"/>
        <end position="72"/>
    </location>
</feature>